<dbReference type="Pfam" id="PF11682">
    <property type="entry name" value="Zn_ribbon_11"/>
    <property type="match status" value="1"/>
</dbReference>
<dbReference type="EMBL" id="DAAROR010000024">
    <property type="protein sequence ID" value="HAE3260741.1"/>
    <property type="molecule type" value="Genomic_DNA"/>
</dbReference>
<organism evidence="3">
    <name type="scientific">Salmonella enterica subsp. houtenae serovar 18:z36,z38:-</name>
    <dbReference type="NCBI Taxonomy" id="2577510"/>
    <lineage>
        <taxon>Bacteria</taxon>
        <taxon>Pseudomonadati</taxon>
        <taxon>Pseudomonadota</taxon>
        <taxon>Gammaproteobacteria</taxon>
        <taxon>Enterobacterales</taxon>
        <taxon>Enterobacteriaceae</taxon>
        <taxon>Salmonella</taxon>
    </lineage>
</organism>
<dbReference type="InterPro" id="IPR021696">
    <property type="entry name" value="DUF3279"/>
</dbReference>
<proteinExistence type="predicted"/>
<dbReference type="InterPro" id="IPR057150">
    <property type="entry name" value="DUF7828"/>
</dbReference>
<evidence type="ECO:0000259" key="1">
    <source>
        <dbReference type="Pfam" id="PF11682"/>
    </source>
</evidence>
<reference evidence="3" key="2">
    <citation type="submission" date="2018-07" db="EMBL/GenBank/DDBJ databases">
        <authorList>
            <consortium name="NCBI Pathogen Detection Project"/>
        </authorList>
    </citation>
    <scope>NUCLEOTIDE SEQUENCE</scope>
    <source>
        <strain evidence="3">12-6852</strain>
    </source>
</reference>
<comment type="caution">
    <text evidence="3">The sequence shown here is derived from an EMBL/GenBank/DDBJ whole genome shotgun (WGS) entry which is preliminary data.</text>
</comment>
<gene>
    <name evidence="3" type="ORF">G3430_003025</name>
</gene>
<evidence type="ECO:0000259" key="2">
    <source>
        <dbReference type="Pfam" id="PF25165"/>
    </source>
</evidence>
<accession>A0A729KAG6</accession>
<protein>
    <submittedName>
        <fullName evidence="3">Uncharacterized protein</fullName>
    </submittedName>
</protein>
<evidence type="ECO:0000313" key="3">
    <source>
        <dbReference type="EMBL" id="HAE3260741.1"/>
    </source>
</evidence>
<name>A0A729KAG6_SALHO</name>
<feature type="domain" description="DUF3279" evidence="1">
    <location>
        <begin position="100"/>
        <end position="129"/>
    </location>
</feature>
<feature type="domain" description="DUF7828" evidence="2">
    <location>
        <begin position="10"/>
        <end position="89"/>
    </location>
</feature>
<dbReference type="AlphaFoldDB" id="A0A729KAG6"/>
<sequence>MSEGVSMRIRKAFMALNPQGHIVRADNADPDTHYRCHHCDCPLLFQNRDPRCKPWFEHDIQTLTEAQLKQCAYFDDLSLAERRMLALQRQLRNMQPVAVVRRWHCIDCNLCYSGVKRCPKCGSGIYSVEA</sequence>
<dbReference type="Pfam" id="PF25165">
    <property type="entry name" value="DUF7828"/>
    <property type="match status" value="1"/>
</dbReference>
<reference evidence="3" key="1">
    <citation type="journal article" date="2018" name="Genome Biol.">
        <title>SKESA: strategic k-mer extension for scrupulous assemblies.</title>
        <authorList>
            <person name="Souvorov A."/>
            <person name="Agarwala R."/>
            <person name="Lipman D.J."/>
        </authorList>
    </citation>
    <scope>NUCLEOTIDE SEQUENCE</scope>
    <source>
        <strain evidence="3">12-6852</strain>
    </source>
</reference>